<dbReference type="SUPFAM" id="SSF159245">
    <property type="entry name" value="AttH-like"/>
    <property type="match status" value="1"/>
</dbReference>
<dbReference type="PANTHER" id="PTHR38591">
    <property type="entry name" value="HYDROLASE"/>
    <property type="match status" value="1"/>
</dbReference>
<dbReference type="InterPro" id="IPR023374">
    <property type="entry name" value="AttH-like_dom_sf"/>
</dbReference>
<comment type="caution">
    <text evidence="3">The sequence shown here is derived from an EMBL/GenBank/DDBJ whole genome shotgun (WGS) entry which is preliminary data.</text>
</comment>
<evidence type="ECO:0000313" key="3">
    <source>
        <dbReference type="EMBL" id="MFC5457624.1"/>
    </source>
</evidence>
<dbReference type="Proteomes" id="UP001596052">
    <property type="component" value="Unassembled WGS sequence"/>
</dbReference>
<evidence type="ECO:0000256" key="1">
    <source>
        <dbReference type="SAM" id="SignalP"/>
    </source>
</evidence>
<keyword evidence="4" id="KW-1185">Reference proteome</keyword>
<dbReference type="PANTHER" id="PTHR38591:SF1">
    <property type="entry name" value="BLL1000 PROTEIN"/>
    <property type="match status" value="1"/>
</dbReference>
<dbReference type="RefSeq" id="WP_377171136.1">
    <property type="nucleotide sequence ID" value="NZ_JBHSMQ010000011.1"/>
</dbReference>
<evidence type="ECO:0000313" key="4">
    <source>
        <dbReference type="Proteomes" id="UP001596052"/>
    </source>
</evidence>
<gene>
    <name evidence="3" type="ORF">ACFQDI_22335</name>
</gene>
<accession>A0ABW0KW73</accession>
<sequence length="360" mass="40212">MKYTLLFFLLLTSWLHAQTTADGFVLPQPGKVFAFPRDHGSHPEFRTEWWYVTGHLDSKDGHRFGFQVTFFRQARRTDGQTLHLHLAHTALLDARTGRFLHEERLNRAGWDAASSETTLAVRNGNWSLRLDEATQHLHIAATVNGEALLQFELEAVKPLVIFGKDGVSRKGASATAASHYLTWPRLKTTGTVKLGTTEHAVTGEAWMDHEFSSSQLEAGQVGWDWAALQLKDGREIMVYRMRRKDGSSDPASTLAVIDLNGKVRHLARDAFSWEVLGTWKSPRNGAQYPTQIRLRFEGESFELKPLAPDQEQDGGITRLPYWEGACDVLDPHGQTTGRAFLELAGYAGDLTGHLAPQAGK</sequence>
<dbReference type="Pfam" id="PF17186">
    <property type="entry name" value="Lipocalin_9"/>
    <property type="match status" value="1"/>
</dbReference>
<proteinExistence type="predicted"/>
<feature type="chain" id="PRO_5045574455" evidence="1">
    <location>
        <begin position="18"/>
        <end position="360"/>
    </location>
</feature>
<dbReference type="Gene3D" id="2.40.370.10">
    <property type="entry name" value="AttH-like domain"/>
    <property type="match status" value="2"/>
</dbReference>
<organism evidence="3 4">
    <name type="scientific">Prosthecobacter fluviatilis</name>
    <dbReference type="NCBI Taxonomy" id="445931"/>
    <lineage>
        <taxon>Bacteria</taxon>
        <taxon>Pseudomonadati</taxon>
        <taxon>Verrucomicrobiota</taxon>
        <taxon>Verrucomicrobiia</taxon>
        <taxon>Verrucomicrobiales</taxon>
        <taxon>Verrucomicrobiaceae</taxon>
        <taxon>Prosthecobacter</taxon>
    </lineage>
</organism>
<dbReference type="InterPro" id="IPR010791">
    <property type="entry name" value="AttH_dom"/>
</dbReference>
<dbReference type="EMBL" id="JBHSMQ010000011">
    <property type="protein sequence ID" value="MFC5457624.1"/>
    <property type="molecule type" value="Genomic_DNA"/>
</dbReference>
<dbReference type="Pfam" id="PF07143">
    <property type="entry name" value="CrtC"/>
    <property type="match status" value="1"/>
</dbReference>
<feature type="domain" description="AttH" evidence="2">
    <location>
        <begin position="47"/>
        <end position="213"/>
    </location>
</feature>
<keyword evidence="1" id="KW-0732">Signal</keyword>
<protein>
    <submittedName>
        <fullName evidence="3">Lipocalin-like domain-containing protein</fullName>
    </submittedName>
</protein>
<reference evidence="4" key="1">
    <citation type="journal article" date="2019" name="Int. J. Syst. Evol. Microbiol.">
        <title>The Global Catalogue of Microorganisms (GCM) 10K type strain sequencing project: providing services to taxonomists for standard genome sequencing and annotation.</title>
        <authorList>
            <consortium name="The Broad Institute Genomics Platform"/>
            <consortium name="The Broad Institute Genome Sequencing Center for Infectious Disease"/>
            <person name="Wu L."/>
            <person name="Ma J."/>
        </authorList>
    </citation>
    <scope>NUCLEOTIDE SEQUENCE [LARGE SCALE GENOMIC DNA]</scope>
    <source>
        <strain evidence="4">CGMCC 4.1469</strain>
    </source>
</reference>
<name>A0ABW0KW73_9BACT</name>
<evidence type="ECO:0000259" key="2">
    <source>
        <dbReference type="Pfam" id="PF07143"/>
    </source>
</evidence>
<feature type="signal peptide" evidence="1">
    <location>
        <begin position="1"/>
        <end position="17"/>
    </location>
</feature>